<dbReference type="InterPro" id="IPR011545">
    <property type="entry name" value="DEAD/DEAH_box_helicase_dom"/>
</dbReference>
<dbReference type="InterPro" id="IPR027417">
    <property type="entry name" value="P-loop_NTPase"/>
</dbReference>
<evidence type="ECO:0000256" key="7">
    <source>
        <dbReference type="ARBA" id="ARBA00023125"/>
    </source>
</evidence>
<sequence>MIRFETVLGRRSTVLSGVPDGFDGRVVADLATLSAKDGRPFLLVVARDGNRMNDLEQAMKFFAPAQEVLSFPAWDCMPYDRVSPNPSVVSRRMAALAQLATHKAEPGRALVVLTTVNAIVQRVPRRTDVARQSLAIAPGSRLPMEKLVGWLEDNGFMRTSTVREAGEYAVRGGIVDLFAAGLGEPIRVDYFGDTIDSIRSFDAETQRTVQQKKRIDLVPVSELVLSPEAIARFREAYVGLFGASDRDDQLYQNVSEGRRYTGVEHWLPLFAEGLDTLFDYLPEAAVVLDHLTEEALAERLDDIVDHYDARKSAMGQNQGGVPYKPIPPAGLYLDRDEWKRHEAVVPLIRMTPFAEPDDTMVVDLGGRQGRSFAAERSAGDVNVFDAVINYVGTLREKKRVVIASWSEGARDRLAQVLADHGLKRVQIIDNWPSAQSLQKGMVALGVLGLESGFEAPDIVVVGEQDILGDRLVRPRKRSKKASDFLSEITALSEGDLVVHVDHGIGRFTGLKTITAAGAPRDCLEIIYAGGDRLYLPVENIELLSRYGSEETDASLDKLGGVAWQSRKAKLKKRIRDMAAQLIKVAAARAMRQGTVLAPPDGLYDEFAARFPYEETEDQLAAIEAVVADLSAGTPMDRLVCGDVGFGKTEVALRAAFVAVMSGKQVAVVVPTTLLSRQHFKTFTARFAGLPVRVEQASRLVSAKDLAETKKGIKEGQVDIVVGTHALLGKGIEFKDLGLLVIDEEQHFGVKHKERLKELKADVHVLTLSATPIPRTLQLALTGVRELSLITTPPVDRMAVRTFISPFDALAVREALLRERYRGGQSFYVCPRLADLAERKEFLDKFVPEVKVAIAHGQMPATELDDIMNAFYEGAYDVLLSTTIVESGLDIPTANTLIVHRADMFGLAQLYQLRGRVGRSKTRAYALFTVPADKKLTPMADRRLKVLQSLDTLGAGFQLASHDLDLRGAGNLLGEEQSGHIKEVGYELYQQMLEEAVAALRQGGEDEAEADGRWSPQITVGTPVMLPESYVPDLPLRLSLYRRLGDLDEPEQIDSFGAELIDRFGPLPDEVEHLLKIVYIKALCRKANVEKVDAGPKGIVISFRNSTFSNPAGLIRYIGEQGSLAKVRPDQKIVLIRDWEDPEKRLKGTAVVLTQLARLAAGDGKKAA</sequence>
<keyword evidence="5" id="KW-0347">Helicase</keyword>
<dbReference type="EMBL" id="FQUP01000003">
    <property type="protein sequence ID" value="SHF90437.1"/>
    <property type="molecule type" value="Genomic_DNA"/>
</dbReference>
<dbReference type="Gene3D" id="2.40.10.170">
    <property type="match status" value="1"/>
</dbReference>
<reference evidence="12 13" key="1">
    <citation type="submission" date="2016-11" db="EMBL/GenBank/DDBJ databases">
        <authorList>
            <person name="Jaros S."/>
            <person name="Januszkiewicz K."/>
            <person name="Wedrychowicz H."/>
        </authorList>
    </citation>
    <scope>NUCLEOTIDE SEQUENCE [LARGE SCALE GENOMIC DNA]</scope>
    <source>
        <strain evidence="12 13">DSM 19436</strain>
    </source>
</reference>
<evidence type="ECO:0000259" key="11">
    <source>
        <dbReference type="PROSITE" id="PS51194"/>
    </source>
</evidence>
<dbReference type="InterPro" id="IPR001650">
    <property type="entry name" value="Helicase_C-like"/>
</dbReference>
<dbReference type="OrthoDB" id="9804325at2"/>
<comment type="similarity">
    <text evidence="9">In the N-terminal section; belongs to the UvrB family.</text>
</comment>
<evidence type="ECO:0000259" key="10">
    <source>
        <dbReference type="PROSITE" id="PS51192"/>
    </source>
</evidence>
<dbReference type="PANTHER" id="PTHR47964">
    <property type="entry name" value="ATP-DEPENDENT DNA HELICASE HOMOLOG RECG, CHLOROPLASTIC"/>
    <property type="match status" value="1"/>
</dbReference>
<dbReference type="SUPFAM" id="SSF52540">
    <property type="entry name" value="P-loop containing nucleoside triphosphate hydrolases"/>
    <property type="match status" value="4"/>
</dbReference>
<evidence type="ECO:0000256" key="4">
    <source>
        <dbReference type="ARBA" id="ARBA00022801"/>
    </source>
</evidence>
<evidence type="ECO:0000256" key="8">
    <source>
        <dbReference type="ARBA" id="ARBA00023204"/>
    </source>
</evidence>
<evidence type="ECO:0000256" key="5">
    <source>
        <dbReference type="ARBA" id="ARBA00022806"/>
    </source>
</evidence>
<feature type="domain" description="Helicase ATP-binding" evidence="10">
    <location>
        <begin position="628"/>
        <end position="789"/>
    </location>
</feature>
<dbReference type="GO" id="GO:0006355">
    <property type="term" value="P:regulation of DNA-templated transcription"/>
    <property type="evidence" value="ECO:0007669"/>
    <property type="project" value="UniProtKB-UniRule"/>
</dbReference>
<dbReference type="SUPFAM" id="SSF143517">
    <property type="entry name" value="TRCF domain-like"/>
    <property type="match status" value="1"/>
</dbReference>
<keyword evidence="3 9" id="KW-0227">DNA damage</keyword>
<evidence type="ECO:0000256" key="2">
    <source>
        <dbReference type="ARBA" id="ARBA00022741"/>
    </source>
</evidence>
<dbReference type="Gene3D" id="3.40.50.300">
    <property type="entry name" value="P-loop containing nucleotide triphosphate hydrolases"/>
    <property type="match status" value="2"/>
</dbReference>
<keyword evidence="1 9" id="KW-0963">Cytoplasm</keyword>
<dbReference type="Pfam" id="PF00270">
    <property type="entry name" value="DEAD"/>
    <property type="match status" value="1"/>
</dbReference>
<keyword evidence="4 9" id="KW-0378">Hydrolase</keyword>
<dbReference type="RefSeq" id="WP_073054335.1">
    <property type="nucleotide sequence ID" value="NZ_FQUP01000003.1"/>
</dbReference>
<evidence type="ECO:0000256" key="1">
    <source>
        <dbReference type="ARBA" id="ARBA00022490"/>
    </source>
</evidence>
<dbReference type="EC" id="3.6.4.-" evidence="9"/>
<dbReference type="GO" id="GO:0000716">
    <property type="term" value="P:transcription-coupled nucleotide-excision repair, DNA damage recognition"/>
    <property type="evidence" value="ECO:0007669"/>
    <property type="project" value="UniProtKB-UniRule"/>
</dbReference>
<dbReference type="SMART" id="SM00982">
    <property type="entry name" value="TRCF"/>
    <property type="match status" value="1"/>
</dbReference>
<dbReference type="SMART" id="SM00490">
    <property type="entry name" value="HELICc"/>
    <property type="match status" value="1"/>
</dbReference>
<dbReference type="NCBIfam" id="TIGR00580">
    <property type="entry name" value="mfd"/>
    <property type="match status" value="1"/>
</dbReference>
<dbReference type="InterPro" id="IPR047112">
    <property type="entry name" value="RecG/Mfd"/>
</dbReference>
<evidence type="ECO:0000256" key="9">
    <source>
        <dbReference type="HAMAP-Rule" id="MF_00969"/>
    </source>
</evidence>
<comment type="function">
    <text evidence="9">Couples transcription and DNA repair by recognizing RNA polymerase (RNAP) stalled at DNA lesions. Mediates ATP-dependent release of RNAP and its truncated transcript from the DNA, and recruitment of nucleotide excision repair machinery to the damaged site.</text>
</comment>
<gene>
    <name evidence="9" type="primary">mfd</name>
    <name evidence="12" type="ORF">SAMN02745157_3037</name>
</gene>
<proteinExistence type="inferred from homology"/>
<keyword evidence="6 9" id="KW-0067">ATP-binding</keyword>
<comment type="similarity">
    <text evidence="9">In the C-terminal section; belongs to the helicase family. RecG subfamily.</text>
</comment>
<dbReference type="InterPro" id="IPR003711">
    <property type="entry name" value="CarD-like/TRCF_RID"/>
</dbReference>
<dbReference type="GO" id="GO:0005737">
    <property type="term" value="C:cytoplasm"/>
    <property type="evidence" value="ECO:0007669"/>
    <property type="project" value="UniProtKB-SubCell"/>
</dbReference>
<protein>
    <recommendedName>
        <fullName evidence="9">Transcription-repair-coupling factor</fullName>
        <shortName evidence="9">TRCF</shortName>
        <ecNumber evidence="9">3.6.4.-</ecNumber>
    </recommendedName>
</protein>
<dbReference type="HAMAP" id="MF_00969">
    <property type="entry name" value="TRCF"/>
    <property type="match status" value="1"/>
</dbReference>
<feature type="domain" description="Helicase C-terminal" evidence="11">
    <location>
        <begin position="810"/>
        <end position="964"/>
    </location>
</feature>
<comment type="subcellular location">
    <subcellularLocation>
        <location evidence="9">Cytoplasm</location>
    </subcellularLocation>
</comment>
<dbReference type="PROSITE" id="PS51192">
    <property type="entry name" value="HELICASE_ATP_BIND_1"/>
    <property type="match status" value="1"/>
</dbReference>
<dbReference type="Pfam" id="PF00271">
    <property type="entry name" value="Helicase_C"/>
    <property type="match status" value="1"/>
</dbReference>
<dbReference type="GO" id="GO:0003678">
    <property type="term" value="F:DNA helicase activity"/>
    <property type="evidence" value="ECO:0007669"/>
    <property type="project" value="TreeGrafter"/>
</dbReference>
<dbReference type="SUPFAM" id="SSF141259">
    <property type="entry name" value="CarD-like"/>
    <property type="match status" value="1"/>
</dbReference>
<evidence type="ECO:0000256" key="3">
    <source>
        <dbReference type="ARBA" id="ARBA00022763"/>
    </source>
</evidence>
<dbReference type="InterPro" id="IPR041471">
    <property type="entry name" value="UvrB_inter"/>
</dbReference>
<keyword evidence="13" id="KW-1185">Reference proteome</keyword>
<keyword evidence="8 9" id="KW-0234">DNA repair</keyword>
<dbReference type="SMART" id="SM01058">
    <property type="entry name" value="CarD_TRCF"/>
    <property type="match status" value="1"/>
</dbReference>
<dbReference type="InterPro" id="IPR004576">
    <property type="entry name" value="Mfd"/>
</dbReference>
<dbReference type="Pfam" id="PF03461">
    <property type="entry name" value="TRCF"/>
    <property type="match status" value="1"/>
</dbReference>
<organism evidence="12 13">
    <name type="scientific">Kaistia soli DSM 19436</name>
    <dbReference type="NCBI Taxonomy" id="1122133"/>
    <lineage>
        <taxon>Bacteria</taxon>
        <taxon>Pseudomonadati</taxon>
        <taxon>Pseudomonadota</taxon>
        <taxon>Alphaproteobacteria</taxon>
        <taxon>Hyphomicrobiales</taxon>
        <taxon>Kaistiaceae</taxon>
        <taxon>Kaistia</taxon>
    </lineage>
</organism>
<dbReference type="InterPro" id="IPR014001">
    <property type="entry name" value="Helicase_ATP-bd"/>
</dbReference>
<dbReference type="InterPro" id="IPR037235">
    <property type="entry name" value="TRCF-like_C_D7"/>
</dbReference>
<dbReference type="AlphaFoldDB" id="A0A1M5FFT6"/>
<keyword evidence="7 9" id="KW-0238">DNA-binding</keyword>
<dbReference type="SMART" id="SM00487">
    <property type="entry name" value="DEXDc"/>
    <property type="match status" value="1"/>
</dbReference>
<dbReference type="InterPro" id="IPR036101">
    <property type="entry name" value="CarD-like/TRCF_RID_sf"/>
</dbReference>
<dbReference type="Pfam" id="PF17757">
    <property type="entry name" value="UvrB_inter"/>
    <property type="match status" value="1"/>
</dbReference>
<dbReference type="STRING" id="1122133.SAMN02745157_3037"/>
<evidence type="ECO:0000256" key="6">
    <source>
        <dbReference type="ARBA" id="ARBA00022840"/>
    </source>
</evidence>
<dbReference type="Gene3D" id="3.90.1150.50">
    <property type="entry name" value="Transcription-repair-coupling factor, D7 domain"/>
    <property type="match status" value="1"/>
</dbReference>
<dbReference type="GO" id="GO:0016787">
    <property type="term" value="F:hydrolase activity"/>
    <property type="evidence" value="ECO:0007669"/>
    <property type="project" value="UniProtKB-KW"/>
</dbReference>
<dbReference type="GO" id="GO:0003684">
    <property type="term" value="F:damaged DNA binding"/>
    <property type="evidence" value="ECO:0007669"/>
    <property type="project" value="InterPro"/>
</dbReference>
<dbReference type="InterPro" id="IPR005118">
    <property type="entry name" value="TRCF_C"/>
</dbReference>
<dbReference type="Proteomes" id="UP000184485">
    <property type="component" value="Unassembled WGS sequence"/>
</dbReference>
<keyword evidence="2 9" id="KW-0547">Nucleotide-binding</keyword>
<dbReference type="PANTHER" id="PTHR47964:SF1">
    <property type="entry name" value="ATP-DEPENDENT DNA HELICASE HOMOLOG RECG, CHLOROPLASTIC"/>
    <property type="match status" value="1"/>
</dbReference>
<dbReference type="GO" id="GO:0005524">
    <property type="term" value="F:ATP binding"/>
    <property type="evidence" value="ECO:0007669"/>
    <property type="project" value="UniProtKB-UniRule"/>
</dbReference>
<dbReference type="Pfam" id="PF21132">
    <property type="entry name" value="MFD_D3"/>
    <property type="match status" value="1"/>
</dbReference>
<name>A0A1M5FFT6_9HYPH</name>
<accession>A0A1M5FFT6</accession>
<dbReference type="InterPro" id="IPR048635">
    <property type="entry name" value="MFD_D3"/>
</dbReference>
<dbReference type="PROSITE" id="PS51194">
    <property type="entry name" value="HELICASE_CTER"/>
    <property type="match status" value="1"/>
</dbReference>
<evidence type="ECO:0000313" key="13">
    <source>
        <dbReference type="Proteomes" id="UP000184485"/>
    </source>
</evidence>
<dbReference type="Pfam" id="PF02559">
    <property type="entry name" value="CarD_TRCF_RID"/>
    <property type="match status" value="1"/>
</dbReference>
<dbReference type="Gene3D" id="3.30.2060.10">
    <property type="entry name" value="Penicillin-binding protein 1b domain"/>
    <property type="match status" value="1"/>
</dbReference>
<evidence type="ECO:0000313" key="12">
    <source>
        <dbReference type="EMBL" id="SHF90437.1"/>
    </source>
</evidence>
<dbReference type="Gene3D" id="3.40.50.11180">
    <property type="match status" value="1"/>
</dbReference>
<dbReference type="CDD" id="cd17991">
    <property type="entry name" value="DEXHc_TRCF"/>
    <property type="match status" value="1"/>
</dbReference>
<dbReference type="Gene3D" id="3.40.50.11140">
    <property type="match status" value="1"/>
</dbReference>